<dbReference type="InterPro" id="IPR001810">
    <property type="entry name" value="F-box_dom"/>
</dbReference>
<dbReference type="OrthoDB" id="1750807at2759"/>
<dbReference type="InterPro" id="IPR036047">
    <property type="entry name" value="F-box-like_dom_sf"/>
</dbReference>
<protein>
    <submittedName>
        <fullName evidence="3">FBD-associated F-box protein At5g22720</fullName>
    </submittedName>
</protein>
<feature type="domain" description="F-box" evidence="1">
    <location>
        <begin position="13"/>
        <end position="47"/>
    </location>
</feature>
<dbReference type="RefSeq" id="XP_021287375.1">
    <property type="nucleotide sequence ID" value="XM_021431700.1"/>
</dbReference>
<keyword evidence="2" id="KW-1185">Reference proteome</keyword>
<gene>
    <name evidence="3" type="primary">LOC110418876</name>
</gene>
<accession>A0A6J1AKG0</accession>
<dbReference type="InterPro" id="IPR050232">
    <property type="entry name" value="FBL13/AtMIF1-like"/>
</dbReference>
<dbReference type="Proteomes" id="UP000504621">
    <property type="component" value="Unplaced"/>
</dbReference>
<reference evidence="3" key="1">
    <citation type="submission" date="2025-08" db="UniProtKB">
        <authorList>
            <consortium name="RefSeq"/>
        </authorList>
    </citation>
    <scope>IDENTIFICATION</scope>
    <source>
        <tissue evidence="3">Leaf</tissue>
    </source>
</reference>
<dbReference type="SUPFAM" id="SSF81383">
    <property type="entry name" value="F-box domain"/>
    <property type="match status" value="1"/>
</dbReference>
<evidence type="ECO:0000313" key="3">
    <source>
        <dbReference type="RefSeq" id="XP_021287375.1"/>
    </source>
</evidence>
<sequence length="267" mass="30965">MDSFTLSTKSITQNRFSEFPDELVDQIFSYLPPKDVVRTCALSKRWRCWWTSFNFISFDFDPWNEEEEQGARFLDMIKRELLIPDNEYTRIFRLHLDIHGPFYTYSNIMVSMSLVQLAHCTLKLLKSVCLNVNFLRLSHGTLQTISCAENFDADHVPLCFALTHLKVSEGDCDFSAAALLHIIEKSAHLQSLDLPDGLKLRILKEEEIHLLQNVVPRCLTYYLKTFRLSGFRGSVEEVSFLEYILKNASVLEQFSVHRSKDLKGKRG</sequence>
<dbReference type="PANTHER" id="PTHR31900">
    <property type="entry name" value="F-BOX/RNI SUPERFAMILY PROTEIN-RELATED"/>
    <property type="match status" value="1"/>
</dbReference>
<dbReference type="InterPro" id="IPR053781">
    <property type="entry name" value="F-box_AtFBL13-like"/>
</dbReference>
<organism evidence="2 3">
    <name type="scientific">Herrania umbratica</name>
    <dbReference type="NCBI Taxonomy" id="108875"/>
    <lineage>
        <taxon>Eukaryota</taxon>
        <taxon>Viridiplantae</taxon>
        <taxon>Streptophyta</taxon>
        <taxon>Embryophyta</taxon>
        <taxon>Tracheophyta</taxon>
        <taxon>Spermatophyta</taxon>
        <taxon>Magnoliopsida</taxon>
        <taxon>eudicotyledons</taxon>
        <taxon>Gunneridae</taxon>
        <taxon>Pentapetalae</taxon>
        <taxon>rosids</taxon>
        <taxon>malvids</taxon>
        <taxon>Malvales</taxon>
        <taxon>Malvaceae</taxon>
        <taxon>Byttnerioideae</taxon>
        <taxon>Herrania</taxon>
    </lineage>
</organism>
<dbReference type="GeneID" id="110418876"/>
<proteinExistence type="predicted"/>
<dbReference type="Pfam" id="PF08387">
    <property type="entry name" value="FBD"/>
    <property type="match status" value="1"/>
</dbReference>
<dbReference type="PANTHER" id="PTHR31900:SF30">
    <property type="entry name" value="SUPERFAMILY PROTEIN, PUTATIVE-RELATED"/>
    <property type="match status" value="1"/>
</dbReference>
<evidence type="ECO:0000313" key="2">
    <source>
        <dbReference type="Proteomes" id="UP000504621"/>
    </source>
</evidence>
<dbReference type="Gene3D" id="3.80.10.10">
    <property type="entry name" value="Ribonuclease Inhibitor"/>
    <property type="match status" value="1"/>
</dbReference>
<dbReference type="AlphaFoldDB" id="A0A6J1AKG0"/>
<dbReference type="InterPro" id="IPR032675">
    <property type="entry name" value="LRR_dom_sf"/>
</dbReference>
<dbReference type="CDD" id="cd22160">
    <property type="entry name" value="F-box_AtFBL13-like"/>
    <property type="match status" value="1"/>
</dbReference>
<evidence type="ECO:0000259" key="1">
    <source>
        <dbReference type="PROSITE" id="PS50181"/>
    </source>
</evidence>
<dbReference type="PROSITE" id="PS50181">
    <property type="entry name" value="FBOX"/>
    <property type="match status" value="1"/>
</dbReference>
<dbReference type="SMART" id="SM00256">
    <property type="entry name" value="FBOX"/>
    <property type="match status" value="1"/>
</dbReference>
<dbReference type="Pfam" id="PF00646">
    <property type="entry name" value="F-box"/>
    <property type="match status" value="1"/>
</dbReference>
<dbReference type="InterPro" id="IPR006566">
    <property type="entry name" value="FBD"/>
</dbReference>
<name>A0A6J1AKG0_9ROSI</name>